<dbReference type="SMART" id="SM00267">
    <property type="entry name" value="GGDEF"/>
    <property type="match status" value="1"/>
</dbReference>
<dbReference type="AlphaFoldDB" id="C1D0I5"/>
<keyword evidence="1" id="KW-0472">Membrane</keyword>
<dbReference type="GO" id="GO:0052621">
    <property type="term" value="F:diguanylate cyclase activity"/>
    <property type="evidence" value="ECO:0007669"/>
    <property type="project" value="TreeGrafter"/>
</dbReference>
<dbReference type="EMBL" id="CP001114">
    <property type="protein sequence ID" value="ACO45359.1"/>
    <property type="molecule type" value="Genomic_DNA"/>
</dbReference>
<dbReference type="Gene3D" id="3.30.70.270">
    <property type="match status" value="1"/>
</dbReference>
<dbReference type="eggNOG" id="COG4252">
    <property type="taxonomic scope" value="Bacteria"/>
</dbReference>
<dbReference type="InterPro" id="IPR050469">
    <property type="entry name" value="Diguanylate_Cyclase"/>
</dbReference>
<gene>
    <name evidence="3" type="ordered locus">Deide_05230</name>
</gene>
<evidence type="ECO:0000256" key="1">
    <source>
        <dbReference type="SAM" id="Phobius"/>
    </source>
</evidence>
<organism evidence="3 4">
    <name type="scientific">Deinococcus deserti (strain DSM 17065 / CIP 109153 / LMG 22923 / VCD115)</name>
    <dbReference type="NCBI Taxonomy" id="546414"/>
    <lineage>
        <taxon>Bacteria</taxon>
        <taxon>Thermotogati</taxon>
        <taxon>Deinococcota</taxon>
        <taxon>Deinococci</taxon>
        <taxon>Deinococcales</taxon>
        <taxon>Deinococcaceae</taxon>
        <taxon>Deinococcus</taxon>
    </lineage>
</organism>
<evidence type="ECO:0000259" key="2">
    <source>
        <dbReference type="PROSITE" id="PS50887"/>
    </source>
</evidence>
<dbReference type="SUPFAM" id="SSF55073">
    <property type="entry name" value="Nucleotide cyclase"/>
    <property type="match status" value="1"/>
</dbReference>
<dbReference type="STRING" id="546414.Deide_05230"/>
<feature type="transmembrane region" description="Helical" evidence="1">
    <location>
        <begin position="268"/>
        <end position="294"/>
    </location>
</feature>
<name>C1D0I5_DEIDV</name>
<feature type="transmembrane region" description="Helical" evidence="1">
    <location>
        <begin position="15"/>
        <end position="35"/>
    </location>
</feature>
<dbReference type="HOGENOM" id="CLU_578375_0_0_0"/>
<dbReference type="Pfam" id="PF00990">
    <property type="entry name" value="GGDEF"/>
    <property type="match status" value="1"/>
</dbReference>
<dbReference type="PROSITE" id="PS50887">
    <property type="entry name" value="GGDEF"/>
    <property type="match status" value="1"/>
</dbReference>
<dbReference type="InterPro" id="IPR029787">
    <property type="entry name" value="Nucleotide_cyclase"/>
</dbReference>
<feature type="transmembrane region" description="Helical" evidence="1">
    <location>
        <begin position="300"/>
        <end position="325"/>
    </location>
</feature>
<proteinExistence type="predicted"/>
<accession>C1D0I5</accession>
<reference evidence="3 4" key="1">
    <citation type="journal article" date="2009" name="PLoS Genet.">
        <title>Alliance of proteomics and genomics to unravel the specificities of Sahara bacterium Deinococcus deserti.</title>
        <authorList>
            <person name="de Groot A."/>
            <person name="Dulermo R."/>
            <person name="Ortet P."/>
            <person name="Blanchard L."/>
            <person name="Guerin P."/>
            <person name="Fernandez B."/>
            <person name="Vacherie B."/>
            <person name="Dossat C."/>
            <person name="Jolivet E."/>
            <person name="Siguier P."/>
            <person name="Chandler M."/>
            <person name="Barakat M."/>
            <person name="Dedieu A."/>
            <person name="Barbe V."/>
            <person name="Heulin T."/>
            <person name="Sommer S."/>
            <person name="Achouak W."/>
            <person name="Armengaud J."/>
        </authorList>
    </citation>
    <scope>NUCLEOTIDE SEQUENCE [LARGE SCALE GENOMIC DNA]</scope>
    <source>
        <strain evidence="4">DSM 17065 / CIP 109153 / LMG 22923 / VCD115</strain>
    </source>
</reference>
<keyword evidence="1" id="KW-0812">Transmembrane</keyword>
<dbReference type="Pfam" id="PF05226">
    <property type="entry name" value="CHASE2"/>
    <property type="match status" value="1"/>
</dbReference>
<dbReference type="eggNOG" id="COG2199">
    <property type="taxonomic scope" value="Bacteria"/>
</dbReference>
<dbReference type="CDD" id="cd01949">
    <property type="entry name" value="GGDEF"/>
    <property type="match status" value="1"/>
</dbReference>
<evidence type="ECO:0000313" key="3">
    <source>
        <dbReference type="EMBL" id="ACO45359.1"/>
    </source>
</evidence>
<sequence>MTLSSWRSGRTPQSFTLPAGIVLALVVSLLLPPLGNGRLWDALNRTLPTSARQQVVVVGIDDASLADYGPVSSWPPGLFSQALNTLEAAGARAIGLDLPFNDPAAAPALLRAAHGREKVVLATAPGEPVASAGQVNTGVGTLIRSQDDIVRSYTTAFQDGDRLQPTFAWQLARAGGAEVPLNTTRRLIRLTRPDPGRLPAIPFRNIVNGEVPRRELQGRVVLVGLTGRGRPEVRGPYHLLIPSVHMQARLVTSQLMAPFVTFPRWLRALLGVLVMVAAIRLRGLWGYGLAFALLALSVPLWLLGVLLPAVTLSLCAVLGAALVAVERIWTLRQLDFRDPSTGCGNRAAFMRAAEQRWQVQPQRPLGLVLLEISGLQQVNDLYGWKAGHEVLREVSGRLGQARGRRDMLFRWGPEEFAVLLDNVTEQELQHQRERLQTALSGLTYRQVPVQVSVASALSTPEMDSATQLVEAAHRDRHRTRLTDNRRS</sequence>
<dbReference type="GO" id="GO:0043709">
    <property type="term" value="P:cell adhesion involved in single-species biofilm formation"/>
    <property type="evidence" value="ECO:0007669"/>
    <property type="project" value="TreeGrafter"/>
</dbReference>
<dbReference type="InterPro" id="IPR007890">
    <property type="entry name" value="CHASE2"/>
</dbReference>
<dbReference type="NCBIfam" id="TIGR00254">
    <property type="entry name" value="GGDEF"/>
    <property type="match status" value="1"/>
</dbReference>
<dbReference type="PANTHER" id="PTHR45138:SF9">
    <property type="entry name" value="DIGUANYLATE CYCLASE DGCM-RELATED"/>
    <property type="match status" value="1"/>
</dbReference>
<protein>
    <submittedName>
        <fullName evidence="3">Putative CHASE2 sensory domain-containing diguanylate cyclase</fullName>
    </submittedName>
</protein>
<keyword evidence="1" id="KW-1133">Transmembrane helix</keyword>
<keyword evidence="4" id="KW-1185">Reference proteome</keyword>
<evidence type="ECO:0000313" key="4">
    <source>
        <dbReference type="Proteomes" id="UP000002208"/>
    </source>
</evidence>
<dbReference type="GO" id="GO:0005886">
    <property type="term" value="C:plasma membrane"/>
    <property type="evidence" value="ECO:0007669"/>
    <property type="project" value="TreeGrafter"/>
</dbReference>
<dbReference type="RefSeq" id="WP_012692482.1">
    <property type="nucleotide sequence ID" value="NC_012526.1"/>
</dbReference>
<dbReference type="SMART" id="SM01080">
    <property type="entry name" value="CHASE2"/>
    <property type="match status" value="1"/>
</dbReference>
<dbReference type="OrthoDB" id="9806704at2"/>
<dbReference type="GO" id="GO:1902201">
    <property type="term" value="P:negative regulation of bacterial-type flagellum-dependent cell motility"/>
    <property type="evidence" value="ECO:0007669"/>
    <property type="project" value="TreeGrafter"/>
</dbReference>
<feature type="domain" description="GGDEF" evidence="2">
    <location>
        <begin position="363"/>
        <end position="487"/>
    </location>
</feature>
<dbReference type="PaxDb" id="546414-Deide_05230"/>
<dbReference type="Proteomes" id="UP000002208">
    <property type="component" value="Chromosome"/>
</dbReference>
<dbReference type="InterPro" id="IPR000160">
    <property type="entry name" value="GGDEF_dom"/>
</dbReference>
<dbReference type="InterPro" id="IPR043128">
    <property type="entry name" value="Rev_trsase/Diguanyl_cyclase"/>
</dbReference>
<dbReference type="PANTHER" id="PTHR45138">
    <property type="entry name" value="REGULATORY COMPONENTS OF SENSORY TRANSDUCTION SYSTEM"/>
    <property type="match status" value="1"/>
</dbReference>
<dbReference type="KEGG" id="ddr:Deide_05230"/>